<name>A0A1H3JNV7_9RHOB</name>
<dbReference type="STRING" id="576131.SAMN05444486_10282"/>
<keyword evidence="3" id="KW-1185">Reference proteome</keyword>
<protein>
    <recommendedName>
        <fullName evidence="4">DUF2946 domain-containing protein</fullName>
    </recommendedName>
</protein>
<evidence type="ECO:0000313" key="3">
    <source>
        <dbReference type="Proteomes" id="UP000199026"/>
    </source>
</evidence>
<dbReference type="GeneID" id="78124160"/>
<sequence length="115" mass="11607">MKALRSYISAFVVAVLVLTGQAMAEARMMTSPTGEIVICTGTGPLAVSVDASGQPTGPAHICPECALALFADFSAPVTAPLRVMVGGERVSFTHGARAPALGILKASARGPPATV</sequence>
<feature type="chain" id="PRO_5011490511" description="DUF2946 domain-containing protein" evidence="1">
    <location>
        <begin position="25"/>
        <end position="115"/>
    </location>
</feature>
<dbReference type="Proteomes" id="UP000199026">
    <property type="component" value="Unassembled WGS sequence"/>
</dbReference>
<evidence type="ECO:0008006" key="4">
    <source>
        <dbReference type="Google" id="ProtNLM"/>
    </source>
</evidence>
<organism evidence="2 3">
    <name type="scientific">Lentibacter algarum</name>
    <dbReference type="NCBI Taxonomy" id="576131"/>
    <lineage>
        <taxon>Bacteria</taxon>
        <taxon>Pseudomonadati</taxon>
        <taxon>Pseudomonadota</taxon>
        <taxon>Alphaproteobacteria</taxon>
        <taxon>Rhodobacterales</taxon>
        <taxon>Roseobacteraceae</taxon>
        <taxon>Lentibacter</taxon>
    </lineage>
</organism>
<dbReference type="RefSeq" id="WP_089889297.1">
    <property type="nucleotide sequence ID" value="NZ_CALJFH010000009.1"/>
</dbReference>
<reference evidence="2 3" key="1">
    <citation type="submission" date="2016-10" db="EMBL/GenBank/DDBJ databases">
        <authorList>
            <person name="de Groot N.N."/>
        </authorList>
    </citation>
    <scope>NUCLEOTIDE SEQUENCE [LARGE SCALE GENOMIC DNA]</scope>
    <source>
        <strain evidence="2 3">DSM 24677</strain>
    </source>
</reference>
<dbReference type="EMBL" id="FNPR01000002">
    <property type="protein sequence ID" value="SDY41567.1"/>
    <property type="molecule type" value="Genomic_DNA"/>
</dbReference>
<gene>
    <name evidence="2" type="ORF">SAMN05444486_10282</name>
</gene>
<evidence type="ECO:0000313" key="2">
    <source>
        <dbReference type="EMBL" id="SDY41567.1"/>
    </source>
</evidence>
<dbReference type="OrthoDB" id="7863585at2"/>
<accession>A0A1H3JNV7</accession>
<dbReference type="AlphaFoldDB" id="A0A1H3JNV7"/>
<feature type="signal peptide" evidence="1">
    <location>
        <begin position="1"/>
        <end position="24"/>
    </location>
</feature>
<proteinExistence type="predicted"/>
<evidence type="ECO:0000256" key="1">
    <source>
        <dbReference type="SAM" id="SignalP"/>
    </source>
</evidence>
<keyword evidence="1" id="KW-0732">Signal</keyword>